<accession>A0A1Y2NXW0</accession>
<evidence type="ECO:0000256" key="3">
    <source>
        <dbReference type="SAM" id="MobiDB-lite"/>
    </source>
</evidence>
<dbReference type="PANTHER" id="PTHR32305:SF17">
    <property type="entry name" value="TRNA NUCLEASE WAPA"/>
    <property type="match status" value="1"/>
</dbReference>
<dbReference type="Pfam" id="PF05593">
    <property type="entry name" value="RHS_repeat"/>
    <property type="match status" value="3"/>
</dbReference>
<keyword evidence="2" id="KW-0175">Coiled coil</keyword>
<dbReference type="EC" id="3.1.-.-" evidence="7"/>
<sequence length="2303" mass="246810">MSLRGRLLRHRLPRGAVAATVLGLSLTLTASTVQSIAYAEDRGRGRPGVQDFGDPAEGTDAKAAPRPSDPARKAAVTGLDRASWPRQGSAEVAVAAAGSKKPAVATPGGLPVSVTAPQAPAQAKAGPAAPSAKASPATPGKVKVDVLDPARAAQLGVSSLLRLERADDGDKAAEVRVTVGYSSFAEGYGGSYGSRLHLVQLPACAAYAQPGSAKCPEAPKPLATVNDAKSRTLAADVTAAPADAGPSTMAVDGAPLVAVTSGPSSAQGTYKATALSPSASWNVSASSGGFSWSYPLRTVPTPGGQVPSLGLGYSSQSADGRTSATNNQGSWIGEGFSYDPGYIERRYKPCSDDGHAGSGEQCWAFDNATILLNGSATELVKDDKTGKWHLASDEGAKVEKLTNTVNGDNDNEYWRVTTTDGTEYYFGLNRLPGWASGNEETASTWTVPVFGDDAGEPCHNATFANAHCKQAWRWNLDYVKDAHGNVMSYFYQPETNHYALGGKTDVNGTPYHRGGYLKRIDYGQRDGEVYAAKAPARVVFTTAERCLPTATFDCAEAKRIPANAAHWPDVPVDQECKPDTKCKVGQTFWTTKRLTGVTTQMRKDATTYQDVDAWTFTHLFTDNGDDSKTLWLSKIDHEGRAGTTAAKLPSLELFGEQLVNRVDAPGDNIAPFHRFRLATVLSETGAQLDVNYAPAECTAGALPAPGSSTKRCYPVKWSPPGTIEPITDWFHKYVVAEIIETDRTGGSDSLVTRYDYAKGKGAWRKAEPDGITQEKFLTWGGWQGYDKVTVTSGTAEQQKTRIDYTYMQGMDGDKDPSGGTRSVKVADSTGAEYTDVKEFTGHQLETATYDKGEVVAKTISQPWMHHTATQTQPWATSHATIVRPRVNRGFTLLSNGTWRETKATTTYETANGTGRVTQVEELGDVSKSGDESCTRTWYADNPAKNILSLPSRSESVSVGCATTPDRSKQVLADERTSYDGLAFGAAPEKGDATRTERLTSHDGTTATYQVTGTTTYDAFGRPLSQTDASGAKTTTAYTEANGLISQTKRTNALGHVTTTDYAPAWGASIGQTDPNGNRTQLAYDGLGRLTSVWLPDRSSAQTPSIRYSYNVRRDKVVAIKTEKVENDGSYGAEHTLYDSLLRPRQIQTEGSGGTRMVADTFYDGVGKVKKTNATYNAAGAPSDELLLVHNGEVGAQTLMEYDGLGRQTAQVFAVSGVEQWRTTTAYSGERTDVDPPKGGTGTTTITDALGRTTEVRHYRGDAPNELLGYDATTYTYTPKGLLETVTDAQDNVWRYEYDQLGRKVKSVDPDAGTSTTRYDELDRPVAVTDARGKRTSTVYDKLGRVTATWQGAPDTGTKLSETRYDKAGWLGKAWANLTYTSPTEYFASVVQEMDRFYQPLKTMHVVPESQGALAGNYLYTSSYNRDGTLQGSSLPAAGGLPAEGLVYGYDELQRPKSMSGYVTDAVYSGQSHLQQLELFTGTGKKVWNTFAYEKGTDRLTRSLVDVYGAPARVKESTYSYDQAGNVLSVADTANTAAPDVQCFRYDNRQRLAAAWTPAATATDASGSGTIGSTAPVSGSGPAACQAAPGASALGGPAPYWKSYVTDAIGNRTSETVHDTSLDASKDITRTYTYGAAGAAGNGPHQLTKVVEKTPTGDRQSTYEYDAAGNTTKRVIGGDAQVLEWNDQGKLAKATEANGTETTYLYDGSGNRIQRKDPTGTTVYLPGMELKLSADGTKTEATRYYTFAGQTVAVRTDDNKVSFIASDHHGTGEVAIDSATGAVSQRRFDPYGVERGQATGTWPGEKGYVGGTIDKSTGLTHLGAREYDPVIGKFISVDPIIDYTQPQQMNGYAYANNSPVTLSDPSGLMPAECMTREIDCRHGRPTGKSDPVDDAESDVNEAKKIFSGAEEQKSDARQRIKKAAKTLIKIVKDELGITAAFDCVSSGDLGACGETLLNIAGSFAGGIAGKLLAKYGMPWNIKKGYALGKRIVGLVGELIDGVKGYFEAGKAVDRARGVLAKAQDKLAAARKKAAQLRLKTGCHSFLPGTLVLLEDGTTKPIEEVELGDKLKVTDPETGETTVREVAGTIVTEDDKHFVDLTIEGGTGRPEALISTTTHPFWVESENRWIEAGDLKPGMELRTADGDVAPVKSVRPFDQRQRTHDLTLTDIHTYYVLAGAASVLVHNCGGIDDDAHAALQDRHGNDIADGVDYNVQRMCPSCNSASDAADHTISGIGGNTDELGRYLAGQRDLGMTHVDRRKPGTTARRDESRVDSRGRGVTIVQNSYMVHAYHQSLDEFNSIFN</sequence>
<gene>
    <name evidence="7" type="primary">wapA_2</name>
    <name evidence="7" type="ORF">BG846_02014</name>
    <name evidence="6" type="ORF">K701_11910</name>
</gene>
<dbReference type="InterPro" id="IPR031325">
    <property type="entry name" value="RHS_repeat"/>
</dbReference>
<feature type="coiled-coil region" evidence="2">
    <location>
        <begin position="1891"/>
        <end position="1925"/>
    </location>
</feature>
<feature type="domain" description="Hint" evidence="5">
    <location>
        <begin position="2041"/>
        <end position="2143"/>
    </location>
</feature>
<keyword evidence="1" id="KW-0677">Repeat</keyword>
<dbReference type="InterPro" id="IPR050708">
    <property type="entry name" value="T6SS_VgrG/RHS"/>
</dbReference>
<evidence type="ECO:0000256" key="2">
    <source>
        <dbReference type="SAM" id="Coils"/>
    </source>
</evidence>
<dbReference type="CDD" id="cd00081">
    <property type="entry name" value="Hint"/>
    <property type="match status" value="1"/>
</dbReference>
<dbReference type="SMART" id="SM00306">
    <property type="entry name" value="HintN"/>
    <property type="match status" value="1"/>
</dbReference>
<evidence type="ECO:0000313" key="9">
    <source>
        <dbReference type="Proteomes" id="UP000731519"/>
    </source>
</evidence>
<reference evidence="7 8" key="2">
    <citation type="submission" date="2016-09" db="EMBL/GenBank/DDBJ databases">
        <title>Streptomyces fradiae DSM40063, a candidate organism with high potential of specific P450 cytochromes.</title>
        <authorList>
            <person name="Grumaz C."/>
            <person name="Vainshtein Y."/>
            <person name="Kirstahler P."/>
            <person name="Sohn K."/>
        </authorList>
    </citation>
    <scope>NUCLEOTIDE SEQUENCE [LARGE SCALE GENOMIC DNA]</scope>
    <source>
        <strain evidence="7 8">DSM 40063</strain>
    </source>
</reference>
<dbReference type="InterPro" id="IPR006530">
    <property type="entry name" value="YD"/>
</dbReference>
<comment type="caution">
    <text evidence="7">The sequence shown here is derived from an EMBL/GenBank/DDBJ whole genome shotgun (WGS) entry which is preliminary data.</text>
</comment>
<dbReference type="Gene3D" id="2.170.16.10">
    <property type="entry name" value="Hedgehog/Intein (Hint) domain"/>
    <property type="match status" value="1"/>
</dbReference>
<evidence type="ECO:0000313" key="8">
    <source>
        <dbReference type="Proteomes" id="UP000194318"/>
    </source>
</evidence>
<proteinExistence type="predicted"/>
<evidence type="ECO:0000259" key="5">
    <source>
        <dbReference type="SMART" id="SM00306"/>
    </source>
</evidence>
<dbReference type="NCBIfam" id="TIGR01643">
    <property type="entry name" value="YD_repeat_2x"/>
    <property type="match status" value="5"/>
</dbReference>
<dbReference type="InterPro" id="IPR022385">
    <property type="entry name" value="Rhs_assc_core"/>
</dbReference>
<dbReference type="Proteomes" id="UP000731519">
    <property type="component" value="Unassembled WGS sequence"/>
</dbReference>
<feature type="region of interest" description="Disordered" evidence="3">
    <location>
        <begin position="2255"/>
        <end position="2275"/>
    </location>
</feature>
<protein>
    <submittedName>
        <fullName evidence="7">tRNA3(Ser)-specific nuclease WapA</fullName>
        <ecNumber evidence="7">3.1.-.-</ecNumber>
    </submittedName>
</protein>
<keyword evidence="9" id="KW-1185">Reference proteome</keyword>
<dbReference type="EMBL" id="ASYR01000012">
    <property type="protein sequence ID" value="KAF0649788.1"/>
    <property type="molecule type" value="Genomic_DNA"/>
</dbReference>
<dbReference type="InterPro" id="IPR003587">
    <property type="entry name" value="Hint_dom_N"/>
</dbReference>
<dbReference type="PROSITE" id="PS50818">
    <property type="entry name" value="INTEIN_C_TER"/>
    <property type="match status" value="1"/>
</dbReference>
<dbReference type="RefSeq" id="WP_078915318.1">
    <property type="nucleotide sequence ID" value="NZ_ASYR01000012.1"/>
</dbReference>
<dbReference type="EMBL" id="MIFZ01000184">
    <property type="protein sequence ID" value="OSY52365.1"/>
    <property type="molecule type" value="Genomic_DNA"/>
</dbReference>
<evidence type="ECO:0000256" key="1">
    <source>
        <dbReference type="ARBA" id="ARBA00022737"/>
    </source>
</evidence>
<evidence type="ECO:0000256" key="4">
    <source>
        <dbReference type="SAM" id="SignalP"/>
    </source>
</evidence>
<evidence type="ECO:0000313" key="6">
    <source>
        <dbReference type="EMBL" id="KAF0649788.1"/>
    </source>
</evidence>
<feature type="coiled-coil region" evidence="2">
    <location>
        <begin position="2011"/>
        <end position="2038"/>
    </location>
</feature>
<feature type="signal peptide" evidence="4">
    <location>
        <begin position="1"/>
        <end position="30"/>
    </location>
</feature>
<dbReference type="InterPro" id="IPR056823">
    <property type="entry name" value="TEN-like_YD-shell"/>
</dbReference>
<dbReference type="Gene3D" id="2.180.10.10">
    <property type="entry name" value="RHS repeat-associated core"/>
    <property type="match status" value="2"/>
</dbReference>
<dbReference type="GeneID" id="91403228"/>
<name>A0A1Y2NXW0_STRFR</name>
<dbReference type="NCBIfam" id="TIGR03696">
    <property type="entry name" value="Rhs_assc_core"/>
    <property type="match status" value="1"/>
</dbReference>
<dbReference type="Pfam" id="PF07591">
    <property type="entry name" value="PT-HINT"/>
    <property type="match status" value="1"/>
</dbReference>
<feature type="region of interest" description="Disordered" evidence="3">
    <location>
        <begin position="39"/>
        <end position="84"/>
    </location>
</feature>
<dbReference type="Pfam" id="PF25023">
    <property type="entry name" value="TEN_YD-shell"/>
    <property type="match status" value="1"/>
</dbReference>
<dbReference type="PANTHER" id="PTHR32305">
    <property type="match status" value="1"/>
</dbReference>
<dbReference type="GO" id="GO:0016787">
    <property type="term" value="F:hydrolase activity"/>
    <property type="evidence" value="ECO:0007669"/>
    <property type="project" value="UniProtKB-KW"/>
</dbReference>
<keyword evidence="7" id="KW-0378">Hydrolase</keyword>
<dbReference type="InterPro" id="IPR036844">
    <property type="entry name" value="Hint_dom_sf"/>
</dbReference>
<dbReference type="Proteomes" id="UP000194318">
    <property type="component" value="Unassembled WGS sequence"/>
</dbReference>
<dbReference type="SUPFAM" id="SSF51294">
    <property type="entry name" value="Hedgehog/intein (Hint) domain"/>
    <property type="match status" value="1"/>
</dbReference>
<reference evidence="6 9" key="1">
    <citation type="submission" date="2013-05" db="EMBL/GenBank/DDBJ databases">
        <title>Genome Sequence of Streptomyces fradiae.</title>
        <authorList>
            <person name="Kirby R."/>
        </authorList>
    </citation>
    <scope>NUCLEOTIDE SEQUENCE [LARGE SCALE GENOMIC DNA]</scope>
    <source>
        <strain evidence="6 9">ATCC 10745</strain>
    </source>
</reference>
<evidence type="ECO:0000313" key="7">
    <source>
        <dbReference type="EMBL" id="OSY52365.1"/>
    </source>
</evidence>
<keyword evidence="4" id="KW-0732">Signal</keyword>
<organism evidence="7 8">
    <name type="scientific">Streptomyces fradiae ATCC 10745 = DSM 40063</name>
    <dbReference type="NCBI Taxonomy" id="1319510"/>
    <lineage>
        <taxon>Bacteria</taxon>
        <taxon>Bacillati</taxon>
        <taxon>Actinomycetota</taxon>
        <taxon>Actinomycetes</taxon>
        <taxon>Kitasatosporales</taxon>
        <taxon>Streptomycetaceae</taxon>
        <taxon>Streptomyces</taxon>
    </lineage>
</organism>
<feature type="region of interest" description="Disordered" evidence="3">
    <location>
        <begin position="118"/>
        <end position="140"/>
    </location>
</feature>
<dbReference type="InterPro" id="IPR030934">
    <property type="entry name" value="Intein_C"/>
</dbReference>
<feature type="chain" id="PRO_5038817548" evidence="4">
    <location>
        <begin position="31"/>
        <end position="2303"/>
    </location>
</feature>